<dbReference type="EMBL" id="AY522332">
    <property type="protein sequence ID" value="AAS82732.1"/>
    <property type="molecule type" value="Genomic_DNA"/>
</dbReference>
<evidence type="ECO:0000313" key="5">
    <source>
        <dbReference type="Proteomes" id="UP000232958"/>
    </source>
</evidence>
<evidence type="ECO:0000313" key="1">
    <source>
        <dbReference type="EMBL" id="AAS82732.1"/>
    </source>
</evidence>
<protein>
    <submittedName>
        <fullName evidence="1">ORF6</fullName>
    </submittedName>
</protein>
<keyword evidence="5" id="KW-1185">Reference proteome</keyword>
<dbReference type="EMBL" id="KC994902">
    <property type="protein sequence ID" value="AHN92045.1"/>
    <property type="molecule type" value="Genomic_DNA"/>
</dbReference>
<dbReference type="Proteomes" id="UP000232958">
    <property type="component" value="Segment"/>
</dbReference>
<name>Q6QXC5_GVAS</name>
<reference evidence="1 4" key="1">
    <citation type="submission" date="2004-09" db="EMBL/GenBank/DDBJ databases">
        <authorList>
            <person name="Ai X.L."/>
            <person name="Wang Z.F."/>
            <person name="Wang B."/>
            <person name="Zhang W."/>
            <person name="Li F."/>
            <person name="Fu J.H."/>
            <person name="Cui C.S."/>
            <person name="Shi Y.H."/>
            <person name="He M."/>
        </authorList>
    </citation>
    <scope>NUCLEOTIDE SEQUENCE [LARGE SCALE GENOMIC DNA]</scope>
</reference>
<organism evidence="1 4">
    <name type="scientific">Agrotis segetum granulosis virus</name>
    <name type="common">AsGV</name>
    <name type="synonym">Agrotis segetum granulovirus</name>
    <dbReference type="NCBI Taxonomy" id="10464"/>
    <lineage>
        <taxon>Viruses</taxon>
        <taxon>Viruses incertae sedis</taxon>
        <taxon>Naldaviricetes</taxon>
        <taxon>Lefavirales</taxon>
        <taxon>Baculoviridae</taxon>
        <taxon>Betabaculovirus</taxon>
        <taxon>Betabaculovirus agsegetum</taxon>
    </lineage>
</organism>
<gene>
    <name evidence="1" type="primary">ORF6</name>
    <name evidence="2" type="ORF">AsGV006</name>
    <name evidence="3" type="ORF">AsGV007</name>
    <name evidence="1" type="ORF">AsGVgp006</name>
</gene>
<proteinExistence type="predicted"/>
<organismHost>
    <name type="scientific">Agrotis segetum</name>
    <name type="common">Turnip moth</name>
    <dbReference type="NCBI Taxonomy" id="47767"/>
</organismHost>
<dbReference type="EMBL" id="KR584663">
    <property type="protein sequence ID" value="AKN63282.1"/>
    <property type="molecule type" value="Genomic_DNA"/>
</dbReference>
<accession>Q6QXC5</accession>
<sequence>MLSIMLQNHQVFYGFDGLLQLMINYNFTRIHKGNLECDKLCIVGENEQVFVTDGVNMDVRRVVHDECFISFEAVFEIIDTNMLGDKYTVEKIIVECTKRVVKSDVWYKKYLVILKKRVNASFDVYFKVLEQYMLLNQPNAERIGKKVSNLIKMAEALKHSDQAQELITAYQSFETASAILLKQL</sequence>
<evidence type="ECO:0000313" key="3">
    <source>
        <dbReference type="EMBL" id="AKN63282.1"/>
    </source>
</evidence>
<reference evidence="2" key="2">
    <citation type="journal article" date="2014" name="Arch. Virol.">
        <title>Complete genome sequence of Agrotis segetum granulovirus Shanghai strain.</title>
        <authorList>
            <person name="Zhang X."/>
            <person name="Liang Z."/>
            <person name="Yin X."/>
            <person name="Wang J."/>
            <person name="Shao X."/>
        </authorList>
    </citation>
    <scope>NUCLEOTIDE SEQUENCE</scope>
    <source>
        <strain evidence="2">L1</strain>
    </source>
</reference>
<dbReference type="Proteomes" id="UP000202635">
    <property type="component" value="Genome"/>
</dbReference>
<reference evidence="3 5" key="3">
    <citation type="submission" date="2015-05" db="EMBL/GenBank/DDBJ databases">
        <title>Complete Sequence of an Agrotis segetum granulovirus isolate from Europe.</title>
        <authorList>
            <person name="Gueli Alletti G."/>
            <person name="Wennmann J.T."/>
            <person name="Jehle J.A."/>
        </authorList>
    </citation>
    <scope>NUCLEOTIDE SEQUENCE [LARGE SCALE GENOMIC DNA]</scope>
    <source>
        <strain evidence="3 5">DA</strain>
    </source>
</reference>
<evidence type="ECO:0000313" key="4">
    <source>
        <dbReference type="Proteomes" id="UP000202635"/>
    </source>
</evidence>
<evidence type="ECO:0000313" key="2">
    <source>
        <dbReference type="EMBL" id="AHN92045.1"/>
    </source>
</evidence>
<dbReference type="OrthoDB" id="13866at10239"/>